<reference evidence="4 5" key="1">
    <citation type="submission" date="2015-08" db="EMBL/GenBank/DDBJ databases">
        <title>Genomes of Paenibacillus riograndensis.</title>
        <authorList>
            <person name="Sant'Anna F.H."/>
            <person name="Souza R."/>
            <person name="Ambrosini A."/>
            <person name="Bach E."/>
            <person name="Fernandes G."/>
            <person name="Balsanelli E."/>
            <person name="Baura V.A."/>
            <person name="Pedrosa F.O."/>
            <person name="Souza E.M."/>
            <person name="Passaglia L."/>
        </authorList>
    </citation>
    <scope>NUCLEOTIDE SEQUENCE [LARGE SCALE GENOMIC DNA]</scope>
    <source>
        <strain evidence="4 5">CAS34</strain>
    </source>
</reference>
<dbReference type="SUPFAM" id="SSF46689">
    <property type="entry name" value="Homeodomain-like"/>
    <property type="match status" value="1"/>
</dbReference>
<gene>
    <name evidence="4" type="ORF">AMQ84_16695</name>
</gene>
<dbReference type="GO" id="GO:0003677">
    <property type="term" value="F:DNA binding"/>
    <property type="evidence" value="ECO:0007669"/>
    <property type="project" value="UniProtKB-UniRule"/>
</dbReference>
<evidence type="ECO:0000313" key="4">
    <source>
        <dbReference type="EMBL" id="KWX75981.1"/>
    </source>
</evidence>
<evidence type="ECO:0000313" key="5">
    <source>
        <dbReference type="Proteomes" id="UP000070475"/>
    </source>
</evidence>
<feature type="domain" description="HTH tetR-type" evidence="3">
    <location>
        <begin position="10"/>
        <end position="70"/>
    </location>
</feature>
<evidence type="ECO:0000256" key="1">
    <source>
        <dbReference type="ARBA" id="ARBA00023125"/>
    </source>
</evidence>
<dbReference type="Gene3D" id="1.10.357.10">
    <property type="entry name" value="Tetracycline Repressor, domain 2"/>
    <property type="match status" value="1"/>
</dbReference>
<dbReference type="AlphaFoldDB" id="A0A132TXB3"/>
<dbReference type="PATRIC" id="fig|483937.3.peg.1531"/>
<dbReference type="Pfam" id="PF14278">
    <property type="entry name" value="TetR_C_8"/>
    <property type="match status" value="1"/>
</dbReference>
<feature type="DNA-binding region" description="H-T-H motif" evidence="2">
    <location>
        <begin position="33"/>
        <end position="52"/>
    </location>
</feature>
<evidence type="ECO:0000259" key="3">
    <source>
        <dbReference type="PROSITE" id="PS50977"/>
    </source>
</evidence>
<dbReference type="Proteomes" id="UP000070475">
    <property type="component" value="Unassembled WGS sequence"/>
</dbReference>
<dbReference type="PROSITE" id="PS50977">
    <property type="entry name" value="HTH_TETR_2"/>
    <property type="match status" value="1"/>
</dbReference>
<evidence type="ECO:0000256" key="2">
    <source>
        <dbReference type="PROSITE-ProRule" id="PRU00335"/>
    </source>
</evidence>
<keyword evidence="5" id="KW-1185">Reference proteome</keyword>
<name>A0A132TXB3_9BACL</name>
<protein>
    <recommendedName>
        <fullName evidence="3">HTH tetR-type domain-containing protein</fullName>
    </recommendedName>
</protein>
<dbReference type="Pfam" id="PF00440">
    <property type="entry name" value="TetR_N"/>
    <property type="match status" value="1"/>
</dbReference>
<dbReference type="InterPro" id="IPR009057">
    <property type="entry name" value="Homeodomain-like_sf"/>
</dbReference>
<dbReference type="EMBL" id="LIRB01000133">
    <property type="protein sequence ID" value="KWX75981.1"/>
    <property type="molecule type" value="Genomic_DNA"/>
</dbReference>
<proteinExistence type="predicted"/>
<dbReference type="OrthoDB" id="9810250at2"/>
<dbReference type="PANTHER" id="PTHR43479:SF7">
    <property type="entry name" value="TETR-FAMILY TRANSCRIPTIONAL REGULATOR"/>
    <property type="match status" value="1"/>
</dbReference>
<dbReference type="PANTHER" id="PTHR43479">
    <property type="entry name" value="ACREF/ENVCD OPERON REPRESSOR-RELATED"/>
    <property type="match status" value="1"/>
</dbReference>
<sequence>MEKAADLRVIRTKKLIDEAFLSLVEEKGLEGVNVRSLASKAGINRGTFYLHYQDIYDLMEKMEDQIIEEMNALPARSIPEQLLGSGSVEEPFPSIVEFIRFMNGRHRFFAVFFAQEGTSFGKRLRTLIHSRMYEKLPRQALNPDALAVPDDYIVAYFSSAHFGVIRHWFESGRTLPPEQVALILTRLVRDGPLLTALNRKPEQPEK</sequence>
<dbReference type="RefSeq" id="WP_060861306.1">
    <property type="nucleotide sequence ID" value="NZ_LIRB01000133.1"/>
</dbReference>
<comment type="caution">
    <text evidence="4">The sequence shown here is derived from an EMBL/GenBank/DDBJ whole genome shotgun (WGS) entry which is preliminary data.</text>
</comment>
<dbReference type="InterPro" id="IPR039532">
    <property type="entry name" value="TetR_C_Firmicutes"/>
</dbReference>
<dbReference type="InterPro" id="IPR001647">
    <property type="entry name" value="HTH_TetR"/>
</dbReference>
<dbReference type="InterPro" id="IPR050624">
    <property type="entry name" value="HTH-type_Tx_Regulator"/>
</dbReference>
<accession>A0A132TXB3</accession>
<organism evidence="4 5">
    <name type="scientific">Paenibacillus riograndensis</name>
    <dbReference type="NCBI Taxonomy" id="483937"/>
    <lineage>
        <taxon>Bacteria</taxon>
        <taxon>Bacillati</taxon>
        <taxon>Bacillota</taxon>
        <taxon>Bacilli</taxon>
        <taxon>Bacillales</taxon>
        <taxon>Paenibacillaceae</taxon>
        <taxon>Paenibacillus</taxon>
        <taxon>Paenibacillus sonchi group</taxon>
    </lineage>
</organism>
<keyword evidence="1 2" id="KW-0238">DNA-binding</keyword>